<dbReference type="EMBL" id="GL996505">
    <property type="protein sequence ID" value="EGW30514.1"/>
    <property type="molecule type" value="Genomic_DNA"/>
</dbReference>
<keyword evidence="12" id="KW-0496">Mitochondrion</keyword>
<evidence type="ECO:0000256" key="5">
    <source>
        <dbReference type="ARBA" id="ARBA00018684"/>
    </source>
</evidence>
<evidence type="ECO:0000256" key="4">
    <source>
        <dbReference type="ARBA" id="ARBA00011790"/>
    </source>
</evidence>
<evidence type="ECO:0000256" key="11">
    <source>
        <dbReference type="ARBA" id="ARBA00022990"/>
    </source>
</evidence>
<evidence type="ECO:0000259" key="17">
    <source>
        <dbReference type="Pfam" id="PF05347"/>
    </source>
</evidence>
<dbReference type="PANTHER" id="PTHR12868">
    <property type="entry name" value="NADH-UBIQUINONE OXIDOREDUCTASE B22 SUBUNIT"/>
    <property type="match status" value="1"/>
</dbReference>
<accession>G3AUD8</accession>
<dbReference type="CDD" id="cd20263">
    <property type="entry name" value="Complex1_LYR_NDUFB9_LYRM3"/>
    <property type="match status" value="1"/>
</dbReference>
<evidence type="ECO:0000256" key="9">
    <source>
        <dbReference type="ARBA" id="ARBA00022792"/>
    </source>
</evidence>
<dbReference type="InterPro" id="IPR045292">
    <property type="entry name" value="Complex1_LYR_NDUFB9_LYRM3"/>
</dbReference>
<proteinExistence type="inferred from homology"/>
<comment type="similarity">
    <text evidence="3">Belongs to the complex I LYR family.</text>
</comment>
<comment type="function">
    <text evidence="1">Accessory subunit of the mitochondrial membrane respiratory chain NADH dehydrogenase (Complex I), that is believed to be not involved in catalysis. Complex I functions in the transfer of electrons from NADH to the respiratory chain. The immediate electron acceptor for the enzyme is believed to be ubiquinone.</text>
</comment>
<gene>
    <name evidence="18" type="ORF">SPAPADRAFT_52592</name>
</gene>
<evidence type="ECO:0000256" key="6">
    <source>
        <dbReference type="ARBA" id="ARBA00022448"/>
    </source>
</evidence>
<dbReference type="GO" id="GO:0006120">
    <property type="term" value="P:mitochondrial electron transport, NADH to ubiquinone"/>
    <property type="evidence" value="ECO:0007669"/>
    <property type="project" value="InterPro"/>
</dbReference>
<evidence type="ECO:0000256" key="7">
    <source>
        <dbReference type="ARBA" id="ARBA00022553"/>
    </source>
</evidence>
<evidence type="ECO:0000256" key="8">
    <source>
        <dbReference type="ARBA" id="ARBA00022660"/>
    </source>
</evidence>
<keyword evidence="9" id="KW-0999">Mitochondrion inner membrane</keyword>
<reference evidence="18 19" key="1">
    <citation type="journal article" date="2011" name="Proc. Natl. Acad. Sci. U.S.A.">
        <title>Comparative genomics of xylose-fermenting fungi for enhanced biofuel production.</title>
        <authorList>
            <person name="Wohlbach D.J."/>
            <person name="Kuo A."/>
            <person name="Sato T.K."/>
            <person name="Potts K.M."/>
            <person name="Salamov A.A."/>
            <person name="LaButti K.M."/>
            <person name="Sun H."/>
            <person name="Clum A."/>
            <person name="Pangilinan J.L."/>
            <person name="Lindquist E.A."/>
            <person name="Lucas S."/>
            <person name="Lapidus A."/>
            <person name="Jin M."/>
            <person name="Gunawan C."/>
            <person name="Balan V."/>
            <person name="Dale B.E."/>
            <person name="Jeffries T.W."/>
            <person name="Zinkel R."/>
            <person name="Barry K.W."/>
            <person name="Grigoriev I.V."/>
            <person name="Gasch A.P."/>
        </authorList>
    </citation>
    <scope>NUCLEOTIDE SEQUENCE [LARGE SCALE GENOMIC DNA]</scope>
    <source>
        <strain evidence="19">NRRL Y-27907 / 11-Y1</strain>
    </source>
</reference>
<dbReference type="Proteomes" id="UP000000709">
    <property type="component" value="Unassembled WGS sequence"/>
</dbReference>
<dbReference type="HOGENOM" id="CLU_108081_1_1_1"/>
<keyword evidence="10" id="KW-0249">Electron transport</keyword>
<sequence>MSSPILPFTEANTKRVSALLRRSLRLAWDHTTKFQAYRTATIQIRQQFESNRDVNDPQQLQDIIEKTEAKLYEWRNPDPVIPPSRPGGTKYERNLKLPAEPVVPGDW</sequence>
<dbReference type="InterPro" id="IPR033034">
    <property type="entry name" value="NDUFB9"/>
</dbReference>
<dbReference type="Pfam" id="PF05347">
    <property type="entry name" value="Complex1_LYR"/>
    <property type="match status" value="1"/>
</dbReference>
<dbReference type="PANTHER" id="PTHR12868:SF0">
    <property type="entry name" value="NADH DEHYDROGENASE [UBIQUINONE] 1 BETA SUBCOMPLEX SUBUNIT 9"/>
    <property type="match status" value="1"/>
</dbReference>
<protein>
    <recommendedName>
        <fullName evidence="5">NADH dehydrogenase [ubiquinone] 1 beta subcomplex subunit 9</fullName>
    </recommendedName>
    <alternativeName>
        <fullName evidence="14">Complex I-B22</fullName>
    </alternativeName>
    <alternativeName>
        <fullName evidence="15">NADH-ubiquinone oxidoreductase B22 subunit</fullName>
    </alternativeName>
</protein>
<comment type="subunit">
    <text evidence="4">Mammalian complex I is composed of 45 different subunits.</text>
</comment>
<dbReference type="InterPro" id="IPR008011">
    <property type="entry name" value="Complex1_LYR_dom"/>
</dbReference>
<evidence type="ECO:0000256" key="16">
    <source>
        <dbReference type="SAM" id="MobiDB-lite"/>
    </source>
</evidence>
<evidence type="ECO:0000256" key="2">
    <source>
        <dbReference type="ARBA" id="ARBA00004443"/>
    </source>
</evidence>
<evidence type="ECO:0000256" key="15">
    <source>
        <dbReference type="ARBA" id="ARBA00032528"/>
    </source>
</evidence>
<dbReference type="RefSeq" id="XP_007377485.1">
    <property type="nucleotide sequence ID" value="XM_007377423.1"/>
</dbReference>
<evidence type="ECO:0000256" key="3">
    <source>
        <dbReference type="ARBA" id="ARBA00009508"/>
    </source>
</evidence>
<dbReference type="eggNOG" id="ENOG502S7CC">
    <property type="taxonomic scope" value="Eukaryota"/>
</dbReference>
<dbReference type="GO" id="GO:0005743">
    <property type="term" value="C:mitochondrial inner membrane"/>
    <property type="evidence" value="ECO:0007669"/>
    <property type="project" value="UniProtKB-SubCell"/>
</dbReference>
<keyword evidence="11" id="KW-0007">Acetylation</keyword>
<dbReference type="InParanoid" id="G3AUD8"/>
<organism evidence="19">
    <name type="scientific">Spathaspora passalidarum (strain NRRL Y-27907 / 11-Y1)</name>
    <dbReference type="NCBI Taxonomy" id="619300"/>
    <lineage>
        <taxon>Eukaryota</taxon>
        <taxon>Fungi</taxon>
        <taxon>Dikarya</taxon>
        <taxon>Ascomycota</taxon>
        <taxon>Saccharomycotina</taxon>
        <taxon>Pichiomycetes</taxon>
        <taxon>Debaryomycetaceae</taxon>
        <taxon>Spathaspora</taxon>
    </lineage>
</organism>
<evidence type="ECO:0000256" key="13">
    <source>
        <dbReference type="ARBA" id="ARBA00023136"/>
    </source>
</evidence>
<dbReference type="GeneID" id="18871698"/>
<evidence type="ECO:0000256" key="12">
    <source>
        <dbReference type="ARBA" id="ARBA00023128"/>
    </source>
</evidence>
<keyword evidence="8" id="KW-0679">Respiratory chain</keyword>
<feature type="region of interest" description="Disordered" evidence="16">
    <location>
        <begin position="75"/>
        <end position="107"/>
    </location>
</feature>
<feature type="domain" description="Complex 1 LYR protein" evidence="17">
    <location>
        <begin position="15"/>
        <end position="71"/>
    </location>
</feature>
<keyword evidence="19" id="KW-1185">Reference proteome</keyword>
<evidence type="ECO:0000256" key="14">
    <source>
        <dbReference type="ARBA" id="ARBA00030192"/>
    </source>
</evidence>
<dbReference type="AlphaFoldDB" id="G3AUD8"/>
<dbReference type="STRING" id="619300.G3AUD8"/>
<comment type="subcellular location">
    <subcellularLocation>
        <location evidence="2">Mitochondrion inner membrane</location>
        <topology evidence="2">Peripheral membrane protein</topology>
        <orientation evidence="2">Matrix side</orientation>
    </subcellularLocation>
</comment>
<dbReference type="OrthoDB" id="13598at2759"/>
<dbReference type="KEGG" id="spaa:SPAPADRAFT_52592"/>
<keyword evidence="7" id="KW-0597">Phosphoprotein</keyword>
<dbReference type="OMA" id="KWERNAP"/>
<keyword evidence="13" id="KW-0472">Membrane</keyword>
<evidence type="ECO:0000313" key="19">
    <source>
        <dbReference type="Proteomes" id="UP000000709"/>
    </source>
</evidence>
<evidence type="ECO:0000256" key="1">
    <source>
        <dbReference type="ARBA" id="ARBA00002920"/>
    </source>
</evidence>
<keyword evidence="6" id="KW-0813">Transport</keyword>
<evidence type="ECO:0000256" key="10">
    <source>
        <dbReference type="ARBA" id="ARBA00022982"/>
    </source>
</evidence>
<name>G3AUD8_SPAPN</name>
<evidence type="ECO:0000313" key="18">
    <source>
        <dbReference type="EMBL" id="EGW30514.1"/>
    </source>
</evidence>